<gene>
    <name evidence="2" type="ORF">MEUPH1_LOCUS12235</name>
</gene>
<dbReference type="PROSITE" id="PS51301">
    <property type="entry name" value="KILA_N"/>
    <property type="match status" value="1"/>
</dbReference>
<dbReference type="InterPro" id="IPR017880">
    <property type="entry name" value="KilA_N"/>
</dbReference>
<dbReference type="InterPro" id="IPR018004">
    <property type="entry name" value="KilA/APSES_HTH"/>
</dbReference>
<dbReference type="Proteomes" id="UP001160148">
    <property type="component" value="Unassembled WGS sequence"/>
</dbReference>
<dbReference type="AlphaFoldDB" id="A0AAV0WL06"/>
<reference evidence="2 3" key="1">
    <citation type="submission" date="2023-01" db="EMBL/GenBank/DDBJ databases">
        <authorList>
            <person name="Whitehead M."/>
        </authorList>
    </citation>
    <scope>NUCLEOTIDE SEQUENCE [LARGE SCALE GENOMIC DNA]</scope>
</reference>
<dbReference type="Pfam" id="PF04383">
    <property type="entry name" value="KilA-N"/>
    <property type="match status" value="1"/>
</dbReference>
<protein>
    <recommendedName>
        <fullName evidence="1">KilA-N domain-containing protein</fullName>
    </recommendedName>
</protein>
<organism evidence="2 3">
    <name type="scientific">Macrosiphum euphorbiae</name>
    <name type="common">potato aphid</name>
    <dbReference type="NCBI Taxonomy" id="13131"/>
    <lineage>
        <taxon>Eukaryota</taxon>
        <taxon>Metazoa</taxon>
        <taxon>Ecdysozoa</taxon>
        <taxon>Arthropoda</taxon>
        <taxon>Hexapoda</taxon>
        <taxon>Insecta</taxon>
        <taxon>Pterygota</taxon>
        <taxon>Neoptera</taxon>
        <taxon>Paraneoptera</taxon>
        <taxon>Hemiptera</taxon>
        <taxon>Sternorrhyncha</taxon>
        <taxon>Aphidomorpha</taxon>
        <taxon>Aphidoidea</taxon>
        <taxon>Aphididae</taxon>
        <taxon>Macrosiphini</taxon>
        <taxon>Macrosiphum</taxon>
    </lineage>
</organism>
<comment type="caution">
    <text evidence="2">The sequence shown here is derived from an EMBL/GenBank/DDBJ whole genome shotgun (WGS) entry which is preliminary data.</text>
</comment>
<name>A0AAV0WL06_9HEMI</name>
<evidence type="ECO:0000313" key="2">
    <source>
        <dbReference type="EMBL" id="CAI6356506.1"/>
    </source>
</evidence>
<sequence>MVAFNTEKHGQKILLFADVFAETYGEKIKQTFYNGPYPHAIGTYYHPIVFLYASIVTSEELYINSVAFIIRYFNTSCSHKLQFSRLLRRCEQSSVTLEHNAQFELWHVRHSGLDLVINENMWINVTNFCKSNFKNKIIDFEKHSSFKSISNYMAERLGKSPIVKLNKCQTIWNGTYYHPILFLKMVALISDELYIKVFCMVFGESANRNILEIDQVEILPVKTGLTEEPSVILNNITCVPSDELSNQESDANEYQNPSTSALTVHQKTSESVSIEFLKNKLDTTDRSLKNTLSLLSDTDKKLNHVKTKYSIIWQKYKKLKESSSDHVQKSNKTVQTFPKQTINIDTYNVCDLQTLLIVRLKSGTIYGFRKPLEILMSFVTQNINSIKFFDNWFFIDHYSTSDFSRLQDYMRIKYANEECDVQTTDSELIVNNATSNFEDINKSILHFFIDFPELIKLDINVLKNKFEKTRFEINTSIFPTINKLYNFVINY</sequence>
<feature type="domain" description="KilA-N" evidence="1">
    <location>
        <begin position="104"/>
        <end position="204"/>
    </location>
</feature>
<evidence type="ECO:0000313" key="3">
    <source>
        <dbReference type="Proteomes" id="UP001160148"/>
    </source>
</evidence>
<keyword evidence="3" id="KW-1185">Reference proteome</keyword>
<proteinExistence type="predicted"/>
<accession>A0AAV0WL06</accession>
<evidence type="ECO:0000259" key="1">
    <source>
        <dbReference type="PROSITE" id="PS51301"/>
    </source>
</evidence>
<dbReference type="EMBL" id="CARXXK010000002">
    <property type="protein sequence ID" value="CAI6356506.1"/>
    <property type="molecule type" value="Genomic_DNA"/>
</dbReference>